<dbReference type="GO" id="GO:0016787">
    <property type="term" value="F:hydrolase activity"/>
    <property type="evidence" value="ECO:0007669"/>
    <property type="project" value="UniProtKB-KW"/>
</dbReference>
<dbReference type="EMBL" id="KN880944">
    <property type="protein sequence ID" value="KIY61436.1"/>
    <property type="molecule type" value="Genomic_DNA"/>
</dbReference>
<dbReference type="PROSITE" id="PS00941">
    <property type="entry name" value="CARBOXYLESTERASE_B_2"/>
    <property type="match status" value="1"/>
</dbReference>
<dbReference type="PROSITE" id="PS00122">
    <property type="entry name" value="CARBOXYLESTERASE_B_1"/>
    <property type="match status" value="1"/>
</dbReference>
<dbReference type="EC" id="3.1.1.-" evidence="4"/>
<proteinExistence type="inferred from homology"/>
<dbReference type="InterPro" id="IPR002018">
    <property type="entry name" value="CarbesteraseB"/>
</dbReference>
<protein>
    <recommendedName>
        <fullName evidence="4">Carboxylic ester hydrolase</fullName>
        <ecNumber evidence="4">3.1.1.-</ecNumber>
    </recommendedName>
</protein>
<dbReference type="InterPro" id="IPR050309">
    <property type="entry name" value="Type-B_Carboxylest/Lipase"/>
</dbReference>
<accession>A0A0D7AVY5</accession>
<keyword evidence="4" id="KW-0732">Signal</keyword>
<dbReference type="InterPro" id="IPR029058">
    <property type="entry name" value="AB_hydrolase_fold"/>
</dbReference>
<evidence type="ECO:0000256" key="3">
    <source>
        <dbReference type="ARBA" id="ARBA00022801"/>
    </source>
</evidence>
<organism evidence="6 7">
    <name type="scientific">Cylindrobasidium torrendii FP15055 ss-10</name>
    <dbReference type="NCBI Taxonomy" id="1314674"/>
    <lineage>
        <taxon>Eukaryota</taxon>
        <taxon>Fungi</taxon>
        <taxon>Dikarya</taxon>
        <taxon>Basidiomycota</taxon>
        <taxon>Agaricomycotina</taxon>
        <taxon>Agaricomycetes</taxon>
        <taxon>Agaricomycetidae</taxon>
        <taxon>Agaricales</taxon>
        <taxon>Marasmiineae</taxon>
        <taxon>Physalacriaceae</taxon>
        <taxon>Cylindrobasidium</taxon>
    </lineage>
</organism>
<evidence type="ECO:0000259" key="5">
    <source>
        <dbReference type="Pfam" id="PF00135"/>
    </source>
</evidence>
<comment type="similarity">
    <text evidence="1 4">Belongs to the type-B carboxylesterase/lipase family.</text>
</comment>
<dbReference type="SUPFAM" id="SSF53474">
    <property type="entry name" value="alpha/beta-Hydrolases"/>
    <property type="match status" value="1"/>
</dbReference>
<dbReference type="STRING" id="1314674.A0A0D7AVY5"/>
<comment type="similarity">
    <text evidence="2">Belongs to the 'GDXG' lipolytic enzyme family.</text>
</comment>
<evidence type="ECO:0000313" key="7">
    <source>
        <dbReference type="Proteomes" id="UP000054007"/>
    </source>
</evidence>
<dbReference type="Proteomes" id="UP000054007">
    <property type="component" value="Unassembled WGS sequence"/>
</dbReference>
<reference evidence="6 7" key="1">
    <citation type="journal article" date="2015" name="Fungal Genet. Biol.">
        <title>Evolution of novel wood decay mechanisms in Agaricales revealed by the genome sequences of Fistulina hepatica and Cylindrobasidium torrendii.</title>
        <authorList>
            <person name="Floudas D."/>
            <person name="Held B.W."/>
            <person name="Riley R."/>
            <person name="Nagy L.G."/>
            <person name="Koehler G."/>
            <person name="Ransdell A.S."/>
            <person name="Younus H."/>
            <person name="Chow J."/>
            <person name="Chiniquy J."/>
            <person name="Lipzen A."/>
            <person name="Tritt A."/>
            <person name="Sun H."/>
            <person name="Haridas S."/>
            <person name="LaButti K."/>
            <person name="Ohm R.A."/>
            <person name="Kues U."/>
            <person name="Blanchette R.A."/>
            <person name="Grigoriev I.V."/>
            <person name="Minto R.E."/>
            <person name="Hibbett D.S."/>
        </authorList>
    </citation>
    <scope>NUCLEOTIDE SEQUENCE [LARGE SCALE GENOMIC DNA]</scope>
    <source>
        <strain evidence="6 7">FP15055 ss-10</strain>
    </source>
</reference>
<evidence type="ECO:0000256" key="4">
    <source>
        <dbReference type="RuleBase" id="RU361235"/>
    </source>
</evidence>
<name>A0A0D7AVY5_9AGAR</name>
<dbReference type="Pfam" id="PF00135">
    <property type="entry name" value="COesterase"/>
    <property type="match status" value="1"/>
</dbReference>
<evidence type="ECO:0000313" key="6">
    <source>
        <dbReference type="EMBL" id="KIY61436.1"/>
    </source>
</evidence>
<dbReference type="InterPro" id="IPR019826">
    <property type="entry name" value="Carboxylesterase_B_AS"/>
</dbReference>
<dbReference type="PANTHER" id="PTHR11559">
    <property type="entry name" value="CARBOXYLESTERASE"/>
    <property type="match status" value="1"/>
</dbReference>
<feature type="signal peptide" evidence="4">
    <location>
        <begin position="1"/>
        <end position="17"/>
    </location>
</feature>
<dbReference type="Gene3D" id="3.40.50.1820">
    <property type="entry name" value="alpha/beta hydrolase"/>
    <property type="match status" value="1"/>
</dbReference>
<feature type="domain" description="Carboxylesterase type B" evidence="5">
    <location>
        <begin position="22"/>
        <end position="260"/>
    </location>
</feature>
<sequence length="286" mass="30859">MLLLFLFILHFIEHIVSVSDAPVVDLGYAKYVGSYVGNTTHFVGMRYAAPPLDALRWRAPTTPESTLELVQNATHVPAQCPQSDGSGASETNPFLGSQNLTHRTIAENVFEQREDLLLSEDCLYLSVYSPGNVNPFTGANTSWPVIFWIHGGGYQGGSATADSAYDLISVFGGRVVVVVIQYRLGLFGFLAEQSVKDGGVLNAGILDQQFALEWTQQHVSKFGGDPAEVTIWGESAGAGSVLQHIIANGGKTEPPLFKRASHSRRLVGLGRLRSISRHASEIGSST</sequence>
<keyword evidence="3 4" id="KW-0378">Hydrolase</keyword>
<gene>
    <name evidence="6" type="ORF">CYLTODRAFT_459862</name>
</gene>
<evidence type="ECO:0000256" key="2">
    <source>
        <dbReference type="ARBA" id="ARBA00010515"/>
    </source>
</evidence>
<keyword evidence="7" id="KW-1185">Reference proteome</keyword>
<dbReference type="InterPro" id="IPR019819">
    <property type="entry name" value="Carboxylesterase_B_CS"/>
</dbReference>
<dbReference type="InterPro" id="IPR002168">
    <property type="entry name" value="Lipase_GDXG_HIS_AS"/>
</dbReference>
<evidence type="ECO:0000256" key="1">
    <source>
        <dbReference type="ARBA" id="ARBA00005964"/>
    </source>
</evidence>
<dbReference type="OrthoDB" id="408631at2759"/>
<feature type="chain" id="PRO_5005115287" description="Carboxylic ester hydrolase" evidence="4">
    <location>
        <begin position="18"/>
        <end position="286"/>
    </location>
</feature>
<dbReference type="PROSITE" id="PS01173">
    <property type="entry name" value="LIPASE_GDXG_HIS"/>
    <property type="match status" value="1"/>
</dbReference>
<dbReference type="AlphaFoldDB" id="A0A0D7AVY5"/>